<organism evidence="1 2">
    <name type="scientific">Dichanthelium oligosanthes</name>
    <dbReference type="NCBI Taxonomy" id="888268"/>
    <lineage>
        <taxon>Eukaryota</taxon>
        <taxon>Viridiplantae</taxon>
        <taxon>Streptophyta</taxon>
        <taxon>Embryophyta</taxon>
        <taxon>Tracheophyta</taxon>
        <taxon>Spermatophyta</taxon>
        <taxon>Magnoliopsida</taxon>
        <taxon>Liliopsida</taxon>
        <taxon>Poales</taxon>
        <taxon>Poaceae</taxon>
        <taxon>PACMAD clade</taxon>
        <taxon>Panicoideae</taxon>
        <taxon>Panicodae</taxon>
        <taxon>Paniceae</taxon>
        <taxon>Dichantheliinae</taxon>
        <taxon>Dichanthelium</taxon>
    </lineage>
</organism>
<dbReference type="InterPro" id="IPR012871">
    <property type="entry name" value="DUF1668_ORYSA"/>
</dbReference>
<evidence type="ECO:0000313" key="1">
    <source>
        <dbReference type="EMBL" id="OEL24583.1"/>
    </source>
</evidence>
<protein>
    <submittedName>
        <fullName evidence="1">Uncharacterized protein</fullName>
    </submittedName>
</protein>
<proteinExistence type="predicted"/>
<gene>
    <name evidence="1" type="ORF">BAE44_0014398</name>
</gene>
<dbReference type="EMBL" id="LWDX02039359">
    <property type="protein sequence ID" value="OEL24583.1"/>
    <property type="molecule type" value="Genomic_DNA"/>
</dbReference>
<reference evidence="1 2" key="1">
    <citation type="submission" date="2016-09" db="EMBL/GenBank/DDBJ databases">
        <title>The draft genome of Dichanthelium oligosanthes: A C3 panicoid grass species.</title>
        <authorList>
            <person name="Studer A.J."/>
            <person name="Schnable J.C."/>
            <person name="Brutnell T.P."/>
        </authorList>
    </citation>
    <scope>NUCLEOTIDE SEQUENCE [LARGE SCALE GENOMIC DNA]</scope>
    <source>
        <strain evidence="2">cv. Kellogg 1175</strain>
        <tissue evidence="1">Leaf</tissue>
    </source>
</reference>
<name>A0A1E5VHH1_9POAL</name>
<dbReference type="AlphaFoldDB" id="A0A1E5VHH1"/>
<dbReference type="PANTHER" id="PTHR33085:SF62">
    <property type="entry name" value="OS03G0632600 PROTEIN"/>
    <property type="match status" value="1"/>
</dbReference>
<dbReference type="Proteomes" id="UP000095767">
    <property type="component" value="Unassembled WGS sequence"/>
</dbReference>
<sequence length="115" mass="13203">MSKHQGEWILPFHGHGYFDRKLNTWIGLSLYGEEPGHICSCDLASAATSQRRPDVKYTKDDLFTKDPDERHAGATLVYMEDKQILFCRVHRGQLRLCRIKETIVPALTDERIVCG</sequence>
<dbReference type="Pfam" id="PF07893">
    <property type="entry name" value="DUF1668"/>
    <property type="match status" value="1"/>
</dbReference>
<comment type="caution">
    <text evidence="1">The sequence shown here is derived from an EMBL/GenBank/DDBJ whole genome shotgun (WGS) entry which is preliminary data.</text>
</comment>
<dbReference type="OrthoDB" id="645215at2759"/>
<accession>A0A1E5VHH1</accession>
<evidence type="ECO:0000313" key="2">
    <source>
        <dbReference type="Proteomes" id="UP000095767"/>
    </source>
</evidence>
<keyword evidence="2" id="KW-1185">Reference proteome</keyword>
<dbReference type="PANTHER" id="PTHR33085">
    <property type="entry name" value="OS12G0113100 PROTEIN-RELATED"/>
    <property type="match status" value="1"/>
</dbReference>